<feature type="domain" description="HTH lysR-type" evidence="5">
    <location>
        <begin position="1"/>
        <end position="57"/>
    </location>
</feature>
<comment type="similarity">
    <text evidence="1">Belongs to the LysR transcriptional regulatory family.</text>
</comment>
<dbReference type="Proteomes" id="UP000574369">
    <property type="component" value="Unassembled WGS sequence"/>
</dbReference>
<dbReference type="InterPro" id="IPR058163">
    <property type="entry name" value="LysR-type_TF_proteobact-type"/>
</dbReference>
<dbReference type="PROSITE" id="PS50931">
    <property type="entry name" value="HTH_LYSR"/>
    <property type="match status" value="1"/>
</dbReference>
<evidence type="ECO:0000256" key="1">
    <source>
        <dbReference type="ARBA" id="ARBA00009437"/>
    </source>
</evidence>
<name>A0ABR6GVW9_9BURK</name>
<reference evidence="6 7" key="1">
    <citation type="submission" date="2020-08" db="EMBL/GenBank/DDBJ databases">
        <title>Genomic Encyclopedia of Type Strains, Phase III (KMG-III): the genomes of soil and plant-associated and newly described type strains.</title>
        <authorList>
            <person name="Whitman W."/>
        </authorList>
    </citation>
    <scope>NUCLEOTIDE SEQUENCE [LARGE SCALE GENOMIC DNA]</scope>
    <source>
        <strain evidence="6 7">CECT 7247</strain>
    </source>
</reference>
<evidence type="ECO:0000259" key="5">
    <source>
        <dbReference type="PROSITE" id="PS50931"/>
    </source>
</evidence>
<dbReference type="InterPro" id="IPR005119">
    <property type="entry name" value="LysR_subst-bd"/>
</dbReference>
<proteinExistence type="inferred from homology"/>
<dbReference type="InterPro" id="IPR000847">
    <property type="entry name" value="LysR_HTH_N"/>
</dbReference>
<evidence type="ECO:0000313" key="7">
    <source>
        <dbReference type="Proteomes" id="UP000574369"/>
    </source>
</evidence>
<organism evidence="6 7">
    <name type="scientific">Roseateles terrae</name>
    <dbReference type="NCBI Taxonomy" id="431060"/>
    <lineage>
        <taxon>Bacteria</taxon>
        <taxon>Pseudomonadati</taxon>
        <taxon>Pseudomonadota</taxon>
        <taxon>Betaproteobacteria</taxon>
        <taxon>Burkholderiales</taxon>
        <taxon>Sphaerotilaceae</taxon>
        <taxon>Roseateles</taxon>
    </lineage>
</organism>
<keyword evidence="2" id="KW-0805">Transcription regulation</keyword>
<evidence type="ECO:0000313" key="6">
    <source>
        <dbReference type="EMBL" id="MBB3196260.1"/>
    </source>
</evidence>
<sequence>MLDGLKLFLTILEKGSLSAAGRELGLSPASVSERLAALEAHYGVTLLTRTTRSLSLTEEGRTLADGARRLLAESEELESRIRLGVEKLSGPVRLSAPVDLGHHRIVPLIDRFLAAHPAVSVDLDLTDGFVDLVSQGIDFAVRYGALPDSGLKARPLGENRRVVCASPAYVAAHGAPAHPDDLPTHDCIVMRFGLHTDRVWTFQVNGQPRAVTVRGRRVANNGDLVRQWCLAGHGLCRKSVWDVQEDLDAGRLVEVLPDFAGERSALQIVYAGTRVQPRRVRALMDLMASELSGDMGASAPKQPAQG</sequence>
<dbReference type="Gene3D" id="1.10.10.10">
    <property type="entry name" value="Winged helix-like DNA-binding domain superfamily/Winged helix DNA-binding domain"/>
    <property type="match status" value="1"/>
</dbReference>
<protein>
    <submittedName>
        <fullName evidence="6">DNA-binding transcriptional LysR family regulator</fullName>
    </submittedName>
</protein>
<comment type="caution">
    <text evidence="6">The sequence shown here is derived from an EMBL/GenBank/DDBJ whole genome shotgun (WGS) entry which is preliminary data.</text>
</comment>
<dbReference type="Gene3D" id="3.40.190.290">
    <property type="match status" value="1"/>
</dbReference>
<keyword evidence="3 6" id="KW-0238">DNA-binding</keyword>
<accession>A0ABR6GVW9</accession>
<gene>
    <name evidence="6" type="ORF">FHS28_003672</name>
</gene>
<dbReference type="SUPFAM" id="SSF53850">
    <property type="entry name" value="Periplasmic binding protein-like II"/>
    <property type="match status" value="1"/>
</dbReference>
<keyword evidence="7" id="KW-1185">Reference proteome</keyword>
<dbReference type="Pfam" id="PF00126">
    <property type="entry name" value="HTH_1"/>
    <property type="match status" value="1"/>
</dbReference>
<dbReference type="PANTHER" id="PTHR30537:SF5">
    <property type="entry name" value="HTH-TYPE TRANSCRIPTIONAL ACTIVATOR TTDR-RELATED"/>
    <property type="match status" value="1"/>
</dbReference>
<dbReference type="CDD" id="cd08422">
    <property type="entry name" value="PBP2_CrgA_like"/>
    <property type="match status" value="1"/>
</dbReference>
<dbReference type="GO" id="GO:0003677">
    <property type="term" value="F:DNA binding"/>
    <property type="evidence" value="ECO:0007669"/>
    <property type="project" value="UniProtKB-KW"/>
</dbReference>
<dbReference type="InterPro" id="IPR036390">
    <property type="entry name" value="WH_DNA-bd_sf"/>
</dbReference>
<evidence type="ECO:0000256" key="3">
    <source>
        <dbReference type="ARBA" id="ARBA00023125"/>
    </source>
</evidence>
<dbReference type="Pfam" id="PF03466">
    <property type="entry name" value="LysR_substrate"/>
    <property type="match status" value="1"/>
</dbReference>
<dbReference type="RefSeq" id="WP_088454279.1">
    <property type="nucleotide sequence ID" value="NZ_JACHXO010000007.1"/>
</dbReference>
<evidence type="ECO:0000256" key="2">
    <source>
        <dbReference type="ARBA" id="ARBA00023015"/>
    </source>
</evidence>
<evidence type="ECO:0000256" key="4">
    <source>
        <dbReference type="ARBA" id="ARBA00023163"/>
    </source>
</evidence>
<keyword evidence="4" id="KW-0804">Transcription</keyword>
<dbReference type="EMBL" id="JACHXO010000007">
    <property type="protein sequence ID" value="MBB3196260.1"/>
    <property type="molecule type" value="Genomic_DNA"/>
</dbReference>
<dbReference type="InterPro" id="IPR036388">
    <property type="entry name" value="WH-like_DNA-bd_sf"/>
</dbReference>
<dbReference type="SUPFAM" id="SSF46785">
    <property type="entry name" value="Winged helix' DNA-binding domain"/>
    <property type="match status" value="1"/>
</dbReference>
<dbReference type="PANTHER" id="PTHR30537">
    <property type="entry name" value="HTH-TYPE TRANSCRIPTIONAL REGULATOR"/>
    <property type="match status" value="1"/>
</dbReference>